<dbReference type="CDD" id="cd11058">
    <property type="entry name" value="CYP60B-like"/>
    <property type="match status" value="1"/>
</dbReference>
<feature type="binding site" description="axial binding residue" evidence="8">
    <location>
        <position position="429"/>
    </location>
    <ligand>
        <name>heme</name>
        <dbReference type="ChEBI" id="CHEBI:30413"/>
    </ligand>
    <ligandPart>
        <name>Fe</name>
        <dbReference type="ChEBI" id="CHEBI:18248"/>
    </ligandPart>
</feature>
<dbReference type="InterPro" id="IPR001128">
    <property type="entry name" value="Cyt_P450"/>
</dbReference>
<dbReference type="InterPro" id="IPR017972">
    <property type="entry name" value="Cyt_P450_CS"/>
</dbReference>
<name>A0A0D2DTD7_9EURO</name>
<organism evidence="10 11">
    <name type="scientific">Exophiala oligosperma</name>
    <dbReference type="NCBI Taxonomy" id="215243"/>
    <lineage>
        <taxon>Eukaryota</taxon>
        <taxon>Fungi</taxon>
        <taxon>Dikarya</taxon>
        <taxon>Ascomycota</taxon>
        <taxon>Pezizomycotina</taxon>
        <taxon>Eurotiomycetes</taxon>
        <taxon>Chaetothyriomycetidae</taxon>
        <taxon>Chaetothyriales</taxon>
        <taxon>Herpotrichiellaceae</taxon>
        <taxon>Exophiala</taxon>
    </lineage>
</organism>
<keyword evidence="4 8" id="KW-0479">Metal-binding</keyword>
<evidence type="ECO:0000313" key="11">
    <source>
        <dbReference type="Proteomes" id="UP000053342"/>
    </source>
</evidence>
<dbReference type="HOGENOM" id="CLU_001570_14_11_1"/>
<dbReference type="InterPro" id="IPR050121">
    <property type="entry name" value="Cytochrome_P450_monoxygenase"/>
</dbReference>
<comment type="similarity">
    <text evidence="2 9">Belongs to the cytochrome P450 family.</text>
</comment>
<dbReference type="VEuPathDB" id="FungiDB:PV06_04150"/>
<comment type="cofactor">
    <cofactor evidence="1 8">
        <name>heme</name>
        <dbReference type="ChEBI" id="CHEBI:30413"/>
    </cofactor>
</comment>
<dbReference type="GO" id="GO:0004497">
    <property type="term" value="F:monooxygenase activity"/>
    <property type="evidence" value="ECO:0007669"/>
    <property type="project" value="UniProtKB-KW"/>
</dbReference>
<dbReference type="RefSeq" id="XP_016266011.1">
    <property type="nucleotide sequence ID" value="XM_016405006.1"/>
</dbReference>
<dbReference type="GeneID" id="27356224"/>
<dbReference type="GO" id="GO:0020037">
    <property type="term" value="F:heme binding"/>
    <property type="evidence" value="ECO:0007669"/>
    <property type="project" value="InterPro"/>
</dbReference>
<evidence type="ECO:0000313" key="10">
    <source>
        <dbReference type="EMBL" id="KIW45795.1"/>
    </source>
</evidence>
<dbReference type="Proteomes" id="UP000053342">
    <property type="component" value="Unassembled WGS sequence"/>
</dbReference>
<dbReference type="PANTHER" id="PTHR24305:SF210">
    <property type="entry name" value="CYTOCHROME P450 MONOOXYGENASE ASQL-RELATED"/>
    <property type="match status" value="1"/>
</dbReference>
<dbReference type="SUPFAM" id="SSF48264">
    <property type="entry name" value="Cytochrome P450"/>
    <property type="match status" value="1"/>
</dbReference>
<dbReference type="EMBL" id="KN847334">
    <property type="protein sequence ID" value="KIW45795.1"/>
    <property type="molecule type" value="Genomic_DNA"/>
</dbReference>
<accession>A0A0D2DTD7</accession>
<dbReference type="PRINTS" id="PR00385">
    <property type="entry name" value="P450"/>
</dbReference>
<dbReference type="STRING" id="215243.A0A0D2DTD7"/>
<dbReference type="InterPro" id="IPR002401">
    <property type="entry name" value="Cyt_P450_E_grp-I"/>
</dbReference>
<dbReference type="Pfam" id="PF00067">
    <property type="entry name" value="p450"/>
    <property type="match status" value="1"/>
</dbReference>
<sequence length="484" mass="56086">MLQLLGSLLILLTTVIYRLWIHDLRRFPGPKLAAVSRIPYLWQGYNGNLVAWVSQQHERYGEIVRIAPYELSFTKPEGWDEIYGHATRGRKQTQKDLRFHNDKTMGVVRDIVRANDVDHARYRRNFSHAFSERALNAQNPLIMKYVDLLIFKLKKIALSPDPRVDIVRWYNFTSFDIMSDLTFGDPLGLLESEEYDEFVVLMFASVKAEMMQMVSRYLKWLKPIAKMLITQEAIEKRKNHYDFLRRSVDKRLARHNPRPDIWGLVIEATGEKKMNLEEMYANSKSIMLGGTETSATSLSGITYLLLTNPVAYKTLVEEVRSTFPSEQDITSTKLQQMPYLNACVEEALRMYPPVPGGLPRIVPPEGRAVCGEWIPGDVVVSVHQYSTYRNPKNFKDPNSFRPERWLKDPDFAADRRDALQPFSTGPRNCVGMNLAYHEIRLILARVMWNFDMTLCPGSENFLDQKVYLLWDKGPLVVELKQRKT</sequence>
<dbReference type="FunFam" id="1.10.630.10:FF:000047">
    <property type="entry name" value="Cytochrome P450 monooxygenase"/>
    <property type="match status" value="1"/>
</dbReference>
<evidence type="ECO:0000256" key="8">
    <source>
        <dbReference type="PIRSR" id="PIRSR602401-1"/>
    </source>
</evidence>
<dbReference type="GO" id="GO:0005506">
    <property type="term" value="F:iron ion binding"/>
    <property type="evidence" value="ECO:0007669"/>
    <property type="project" value="InterPro"/>
</dbReference>
<dbReference type="GO" id="GO:0009403">
    <property type="term" value="P:toxin biosynthetic process"/>
    <property type="evidence" value="ECO:0007669"/>
    <property type="project" value="UniProtKB-ARBA"/>
</dbReference>
<dbReference type="PRINTS" id="PR00463">
    <property type="entry name" value="EP450I"/>
</dbReference>
<keyword evidence="5 9" id="KW-0560">Oxidoreductase</keyword>
<dbReference type="AlphaFoldDB" id="A0A0D2DTD7"/>
<protein>
    <submittedName>
        <fullName evidence="10">Uncharacterized protein</fullName>
    </submittedName>
</protein>
<gene>
    <name evidence="10" type="ORF">PV06_04150</name>
</gene>
<keyword evidence="7 9" id="KW-0503">Monooxygenase</keyword>
<dbReference type="OrthoDB" id="1470350at2759"/>
<reference evidence="10 11" key="1">
    <citation type="submission" date="2015-01" db="EMBL/GenBank/DDBJ databases">
        <title>The Genome Sequence of Exophiala oligosperma CBS72588.</title>
        <authorList>
            <consortium name="The Broad Institute Genomics Platform"/>
            <person name="Cuomo C."/>
            <person name="de Hoog S."/>
            <person name="Gorbushina A."/>
            <person name="Stielow B."/>
            <person name="Teixiera M."/>
            <person name="Abouelleil A."/>
            <person name="Chapman S.B."/>
            <person name="Priest M."/>
            <person name="Young S.K."/>
            <person name="Wortman J."/>
            <person name="Nusbaum C."/>
            <person name="Birren B."/>
        </authorList>
    </citation>
    <scope>NUCLEOTIDE SEQUENCE [LARGE SCALE GENOMIC DNA]</scope>
    <source>
        <strain evidence="10 11">CBS 72588</strain>
    </source>
</reference>
<evidence type="ECO:0000256" key="6">
    <source>
        <dbReference type="ARBA" id="ARBA00023004"/>
    </source>
</evidence>
<dbReference type="PROSITE" id="PS00086">
    <property type="entry name" value="CYTOCHROME_P450"/>
    <property type="match status" value="1"/>
</dbReference>
<evidence type="ECO:0000256" key="1">
    <source>
        <dbReference type="ARBA" id="ARBA00001971"/>
    </source>
</evidence>
<evidence type="ECO:0000256" key="7">
    <source>
        <dbReference type="ARBA" id="ARBA00023033"/>
    </source>
</evidence>
<evidence type="ECO:0000256" key="2">
    <source>
        <dbReference type="ARBA" id="ARBA00010617"/>
    </source>
</evidence>
<evidence type="ECO:0000256" key="4">
    <source>
        <dbReference type="ARBA" id="ARBA00022723"/>
    </source>
</evidence>
<keyword evidence="11" id="KW-1185">Reference proteome</keyword>
<proteinExistence type="inferred from homology"/>
<dbReference type="GO" id="GO:0016705">
    <property type="term" value="F:oxidoreductase activity, acting on paired donors, with incorporation or reduction of molecular oxygen"/>
    <property type="evidence" value="ECO:0007669"/>
    <property type="project" value="InterPro"/>
</dbReference>
<keyword evidence="6 8" id="KW-0408">Iron</keyword>
<evidence type="ECO:0000256" key="3">
    <source>
        <dbReference type="ARBA" id="ARBA00022617"/>
    </source>
</evidence>
<keyword evidence="3 8" id="KW-0349">Heme</keyword>
<evidence type="ECO:0000256" key="9">
    <source>
        <dbReference type="RuleBase" id="RU000461"/>
    </source>
</evidence>
<evidence type="ECO:0000256" key="5">
    <source>
        <dbReference type="ARBA" id="ARBA00023002"/>
    </source>
</evidence>
<dbReference type="InterPro" id="IPR036396">
    <property type="entry name" value="Cyt_P450_sf"/>
</dbReference>
<dbReference type="PANTHER" id="PTHR24305">
    <property type="entry name" value="CYTOCHROME P450"/>
    <property type="match status" value="1"/>
</dbReference>
<dbReference type="Gene3D" id="1.10.630.10">
    <property type="entry name" value="Cytochrome P450"/>
    <property type="match status" value="1"/>
</dbReference>